<reference evidence="1" key="1">
    <citation type="journal article" date="2020" name="Stud. Mycol.">
        <title>101 Dothideomycetes genomes: a test case for predicting lifestyles and emergence of pathogens.</title>
        <authorList>
            <person name="Haridas S."/>
            <person name="Albert R."/>
            <person name="Binder M."/>
            <person name="Bloem J."/>
            <person name="Labutti K."/>
            <person name="Salamov A."/>
            <person name="Andreopoulos B."/>
            <person name="Baker S."/>
            <person name="Barry K."/>
            <person name="Bills G."/>
            <person name="Bluhm B."/>
            <person name="Cannon C."/>
            <person name="Castanera R."/>
            <person name="Culley D."/>
            <person name="Daum C."/>
            <person name="Ezra D."/>
            <person name="Gonzalez J."/>
            <person name="Henrissat B."/>
            <person name="Kuo A."/>
            <person name="Liang C."/>
            <person name="Lipzen A."/>
            <person name="Lutzoni F."/>
            <person name="Magnuson J."/>
            <person name="Mondo S."/>
            <person name="Nolan M."/>
            <person name="Ohm R."/>
            <person name="Pangilinan J."/>
            <person name="Park H.-J."/>
            <person name="Ramirez L."/>
            <person name="Alfaro M."/>
            <person name="Sun H."/>
            <person name="Tritt A."/>
            <person name="Yoshinaga Y."/>
            <person name="Zwiers L.-H."/>
            <person name="Turgeon B."/>
            <person name="Goodwin S."/>
            <person name="Spatafora J."/>
            <person name="Crous P."/>
            <person name="Grigoriev I."/>
        </authorList>
    </citation>
    <scope>NUCLEOTIDE SEQUENCE</scope>
    <source>
        <strain evidence="1">CBS 121167</strain>
    </source>
</reference>
<dbReference type="GO" id="GO:0050482">
    <property type="term" value="P:arachidonate secretion"/>
    <property type="evidence" value="ECO:0007669"/>
    <property type="project" value="InterPro"/>
</dbReference>
<evidence type="ECO:0000313" key="2">
    <source>
        <dbReference type="Proteomes" id="UP000799438"/>
    </source>
</evidence>
<dbReference type="InterPro" id="IPR015141">
    <property type="entry name" value="PLipase_A2_prok/fun"/>
</dbReference>
<dbReference type="Pfam" id="PF09056">
    <property type="entry name" value="Phospholip_A2_3"/>
    <property type="match status" value="1"/>
</dbReference>
<dbReference type="GO" id="GO:0004623">
    <property type="term" value="F:phospholipase A2 activity"/>
    <property type="evidence" value="ECO:0007669"/>
    <property type="project" value="InterPro"/>
</dbReference>
<dbReference type="Gene3D" id="1.20.90.10">
    <property type="entry name" value="Phospholipase A2 domain"/>
    <property type="match status" value="1"/>
</dbReference>
<gene>
    <name evidence="1" type="ORF">K452DRAFT_193619</name>
</gene>
<keyword evidence="2" id="KW-1185">Reference proteome</keyword>
<sequence length="80" mass="9438">WSKDHCSSAPDKPFGFDFTLACNRHDFMYHAWSYVCRFDHDHRKSADEVFYEDMKRVCRKNLLCKGTAKTYYAAVRAFSG</sequence>
<protein>
    <submittedName>
        <fullName evidence="1">Uncharacterized protein</fullName>
    </submittedName>
</protein>
<accession>A0A6A6BE26</accession>
<organism evidence="1 2">
    <name type="scientific">Aplosporella prunicola CBS 121167</name>
    <dbReference type="NCBI Taxonomy" id="1176127"/>
    <lineage>
        <taxon>Eukaryota</taxon>
        <taxon>Fungi</taxon>
        <taxon>Dikarya</taxon>
        <taxon>Ascomycota</taxon>
        <taxon>Pezizomycotina</taxon>
        <taxon>Dothideomycetes</taxon>
        <taxon>Dothideomycetes incertae sedis</taxon>
        <taxon>Botryosphaeriales</taxon>
        <taxon>Aplosporellaceae</taxon>
        <taxon>Aplosporella</taxon>
    </lineage>
</organism>
<dbReference type="GO" id="GO:0006644">
    <property type="term" value="P:phospholipid metabolic process"/>
    <property type="evidence" value="ECO:0007669"/>
    <property type="project" value="InterPro"/>
</dbReference>
<dbReference type="OrthoDB" id="5120271at2759"/>
<feature type="non-terminal residue" evidence="1">
    <location>
        <position position="1"/>
    </location>
</feature>
<name>A0A6A6BE26_9PEZI</name>
<evidence type="ECO:0000313" key="1">
    <source>
        <dbReference type="EMBL" id="KAF2141555.1"/>
    </source>
</evidence>
<proteinExistence type="predicted"/>
<dbReference type="Proteomes" id="UP000799438">
    <property type="component" value="Unassembled WGS sequence"/>
</dbReference>
<dbReference type="RefSeq" id="XP_033397268.1">
    <property type="nucleotide sequence ID" value="XM_033535890.1"/>
</dbReference>
<dbReference type="SUPFAM" id="SSF48619">
    <property type="entry name" value="Phospholipase A2, PLA2"/>
    <property type="match status" value="1"/>
</dbReference>
<dbReference type="EMBL" id="ML995486">
    <property type="protein sequence ID" value="KAF2141555.1"/>
    <property type="molecule type" value="Genomic_DNA"/>
</dbReference>
<dbReference type="InterPro" id="IPR036444">
    <property type="entry name" value="PLipase_A2_dom_sf"/>
</dbReference>
<dbReference type="AlphaFoldDB" id="A0A6A6BE26"/>
<feature type="non-terminal residue" evidence="1">
    <location>
        <position position="80"/>
    </location>
</feature>
<dbReference type="GeneID" id="54293386"/>